<evidence type="ECO:0000313" key="3">
    <source>
        <dbReference type="Proteomes" id="UP000005050"/>
    </source>
</evidence>
<evidence type="ECO:0000313" key="2">
    <source>
        <dbReference type="EMBL" id="EHU01314.1"/>
    </source>
</evidence>
<accession>H3RBH5</accession>
<keyword evidence="4" id="KW-1185">Reference proteome</keyword>
<gene>
    <name evidence="2" type="ORF">CKS_4064</name>
    <name evidence="1" type="ORF">DSJ_09880</name>
</gene>
<dbReference type="EMBL" id="AHIE01000008">
    <property type="protein sequence ID" value="EHU01314.1"/>
    <property type="molecule type" value="Genomic_DNA"/>
</dbReference>
<reference evidence="2" key="2">
    <citation type="submission" date="2012-01" db="EMBL/GenBank/DDBJ databases">
        <authorList>
            <person name="Biehl B.S."/>
            <person name="Ding Y."/>
            <person name="Dugan-Rocha S.P."/>
            <person name="Gibbs R.A."/>
            <person name="Glasner J.D."/>
            <person name="Kovar C."/>
            <person name="Muzny D.M."/>
            <person name="Neeno-Eckwall E.C."/>
            <person name="Perna N.T."/>
            <person name="Qin X."/>
            <person name="von Bodman S.B."/>
            <person name="Weinstock G.M."/>
        </authorList>
    </citation>
    <scope>NUCLEOTIDE SEQUENCE</scope>
    <source>
        <strain evidence="2">DC283</strain>
    </source>
</reference>
<dbReference type="Proteomes" id="UP000192380">
    <property type="component" value="Chromosome"/>
</dbReference>
<sequence>MSNIQLPNGRINIEGLDGIADHLKALAITNKTIDSIKVRVAEIDPSDIGRFRRTTDALTAWRKMQRRITERLSVLRQEEKQMNRMRSQFESEELLRLLRSEVSKESLLNCRVLAQAIAEQRLQEELNKAVGK</sequence>
<name>H3RBH5_PANSE</name>
<evidence type="ECO:0000313" key="1">
    <source>
        <dbReference type="EMBL" id="ARF49619.1"/>
    </source>
</evidence>
<dbReference type="STRING" id="660596.DSJ_09880"/>
<dbReference type="EMBL" id="CP017581">
    <property type="protein sequence ID" value="ARF49619.1"/>
    <property type="molecule type" value="Genomic_DNA"/>
</dbReference>
<evidence type="ECO:0000313" key="4">
    <source>
        <dbReference type="Proteomes" id="UP000192380"/>
    </source>
</evidence>
<dbReference type="RefSeq" id="WP_006118691.1">
    <property type="nucleotide sequence ID" value="NZ_AHIE01000008.1"/>
</dbReference>
<protein>
    <submittedName>
        <fullName evidence="2">Uncharacterized protein</fullName>
    </submittedName>
</protein>
<dbReference type="Proteomes" id="UP000005050">
    <property type="component" value="Unassembled WGS sequence"/>
</dbReference>
<proteinExistence type="predicted"/>
<organism evidence="2 3">
    <name type="scientific">Pantoea stewartii subsp. stewartii DC283</name>
    <dbReference type="NCBI Taxonomy" id="660596"/>
    <lineage>
        <taxon>Bacteria</taxon>
        <taxon>Pseudomonadati</taxon>
        <taxon>Pseudomonadota</taxon>
        <taxon>Gammaproteobacteria</taxon>
        <taxon>Enterobacterales</taxon>
        <taxon>Erwiniaceae</taxon>
        <taxon>Pantoea</taxon>
    </lineage>
</organism>
<dbReference type="PATRIC" id="fig|660596.6.peg.1326"/>
<reference evidence="2 3" key="1">
    <citation type="journal article" date="2012" name="Mol. Microbiol.">
        <title>The genetic and structural basis of two distinct terminal side branch residues in stewartan and amylovoran exopolysaccharides and their potential role in host adaptation.</title>
        <authorList>
            <person name="Wang X."/>
            <person name="Yang F."/>
            <person name="von Bodman S.B."/>
        </authorList>
    </citation>
    <scope>NUCLEOTIDE SEQUENCE [LARGE SCALE GENOMIC DNA]</scope>
    <source>
        <strain evidence="2 3">DC283</strain>
    </source>
</reference>
<reference evidence="1 4" key="3">
    <citation type="submission" date="2016-10" db="EMBL/GenBank/DDBJ databases">
        <title>Complete Genome Assembly of Pantoea stewartii subsp. stewartii DC283, a Corn Pathogen.</title>
        <authorList>
            <person name="Duong D.A."/>
            <person name="Stevens A.M."/>
            <person name="Jensen R.V."/>
        </authorList>
    </citation>
    <scope>NUCLEOTIDE SEQUENCE [LARGE SCALE GENOMIC DNA]</scope>
    <source>
        <strain evidence="1 4">DC283</strain>
    </source>
</reference>
<dbReference type="KEGG" id="pstw:DSJ_09880"/>
<dbReference type="AlphaFoldDB" id="H3RBH5"/>
<dbReference type="OrthoDB" id="6556358at2"/>